<name>A0A6B8RFC3_9BACL</name>
<dbReference type="PANTHER" id="PTHR45947:SF3">
    <property type="entry name" value="SULFOQUINOVOSYL TRANSFERASE SQD2"/>
    <property type="match status" value="1"/>
</dbReference>
<organism evidence="3 4">
    <name type="scientific">Paenibacillus psychroresistens</name>
    <dbReference type="NCBI Taxonomy" id="1778678"/>
    <lineage>
        <taxon>Bacteria</taxon>
        <taxon>Bacillati</taxon>
        <taxon>Bacillota</taxon>
        <taxon>Bacilli</taxon>
        <taxon>Bacillales</taxon>
        <taxon>Paenibacillaceae</taxon>
        <taxon>Paenibacillus</taxon>
    </lineage>
</organism>
<evidence type="ECO:0000259" key="2">
    <source>
        <dbReference type="Pfam" id="PF13439"/>
    </source>
</evidence>
<evidence type="ECO:0000313" key="3">
    <source>
        <dbReference type="EMBL" id="QGQ94637.1"/>
    </source>
</evidence>
<protein>
    <submittedName>
        <fullName evidence="3">Glycosyltransferase family 1 protein</fullName>
    </submittedName>
</protein>
<gene>
    <name evidence="3" type="ORF">EHS13_06925</name>
</gene>
<dbReference type="InterPro" id="IPR050194">
    <property type="entry name" value="Glycosyltransferase_grp1"/>
</dbReference>
<dbReference type="Proteomes" id="UP000426246">
    <property type="component" value="Chromosome"/>
</dbReference>
<sequence length="392" mass="44117">MAITTYAKGVIQLVYVQKEVYELMHLLMIAPEQIAVPPPKGGSVEISMLAIARRLARKHKVTLMSRRYANYPPISIKGNLKIVRVPATNPDHYIRAVMKHIQGKRYDWIQIDNRPRFITSVRKGFSKTSISVFLHSLTFVSKARISHKSAVKHLSKANKIIANSSSLKRELSAKFPKLSHKVKQVHLGVDLKQFHPLKKTKRSRLRKKYGLNGSYVFAFAGRLVSRKGIPVLMKALAKVRKKVPAAKLVIAGRGTSKYKAHLKKTARRLGISAAFLGYKPHRKMHLVYGMADCLVCPSQKHEAFGLVNVEAMAAGIPVIASQLGGMRETIKQGKNGYLIEKYRSPEAFAAVMLKLAKNRSFSRGLGKRARRDMKRQFSWANTVKGLSKLYRK</sequence>
<dbReference type="PANTHER" id="PTHR45947">
    <property type="entry name" value="SULFOQUINOVOSYL TRANSFERASE SQD2"/>
    <property type="match status" value="1"/>
</dbReference>
<feature type="domain" description="Glycosyltransferase subfamily 4-like N-terminal" evidence="2">
    <location>
        <begin position="44"/>
        <end position="192"/>
    </location>
</feature>
<proteinExistence type="predicted"/>
<dbReference type="AlphaFoldDB" id="A0A6B8RFC3"/>
<evidence type="ECO:0000313" key="4">
    <source>
        <dbReference type="Proteomes" id="UP000426246"/>
    </source>
</evidence>
<keyword evidence="4" id="KW-1185">Reference proteome</keyword>
<dbReference type="Pfam" id="PF13439">
    <property type="entry name" value="Glyco_transf_4"/>
    <property type="match status" value="1"/>
</dbReference>
<feature type="domain" description="Glycosyl transferase family 1" evidence="1">
    <location>
        <begin position="203"/>
        <end position="371"/>
    </location>
</feature>
<dbReference type="Gene3D" id="3.40.50.2000">
    <property type="entry name" value="Glycogen Phosphorylase B"/>
    <property type="match status" value="2"/>
</dbReference>
<dbReference type="OrthoDB" id="139410at2"/>
<accession>A0A6B8RFC3</accession>
<dbReference type="InterPro" id="IPR028098">
    <property type="entry name" value="Glyco_trans_4-like_N"/>
</dbReference>
<dbReference type="EMBL" id="CP034235">
    <property type="protein sequence ID" value="QGQ94637.1"/>
    <property type="molecule type" value="Genomic_DNA"/>
</dbReference>
<reference evidence="4" key="1">
    <citation type="submission" date="2018-11" db="EMBL/GenBank/DDBJ databases">
        <title>Complete genome sequence of Paenibacillus sp. ML311-T8.</title>
        <authorList>
            <person name="Nam Y.-D."/>
            <person name="Kang J."/>
            <person name="Chung W.-H."/>
            <person name="Park Y.S."/>
        </authorList>
    </citation>
    <scope>NUCLEOTIDE SEQUENCE [LARGE SCALE GENOMIC DNA]</scope>
    <source>
        <strain evidence="4">ML311-T8</strain>
    </source>
</reference>
<dbReference type="InterPro" id="IPR001296">
    <property type="entry name" value="Glyco_trans_1"/>
</dbReference>
<dbReference type="Pfam" id="PF00534">
    <property type="entry name" value="Glycos_transf_1"/>
    <property type="match status" value="1"/>
</dbReference>
<dbReference type="RefSeq" id="WP_155699644.1">
    <property type="nucleotide sequence ID" value="NZ_CP034235.1"/>
</dbReference>
<evidence type="ECO:0000259" key="1">
    <source>
        <dbReference type="Pfam" id="PF00534"/>
    </source>
</evidence>
<keyword evidence="3" id="KW-0808">Transferase</keyword>
<dbReference type="KEGG" id="ppsc:EHS13_06925"/>
<dbReference type="GO" id="GO:0016758">
    <property type="term" value="F:hexosyltransferase activity"/>
    <property type="evidence" value="ECO:0007669"/>
    <property type="project" value="TreeGrafter"/>
</dbReference>
<dbReference type="CDD" id="cd03801">
    <property type="entry name" value="GT4_PimA-like"/>
    <property type="match status" value="1"/>
</dbReference>
<dbReference type="SUPFAM" id="SSF53756">
    <property type="entry name" value="UDP-Glycosyltransferase/glycogen phosphorylase"/>
    <property type="match status" value="1"/>
</dbReference>